<reference evidence="2" key="1">
    <citation type="submission" date="2020-10" db="EMBL/GenBank/DDBJ databases">
        <authorList>
            <person name="Kikuchi T."/>
        </authorList>
    </citation>
    <scope>NUCLEOTIDE SEQUENCE</scope>
    <source>
        <strain evidence="2">NKZ352</strain>
    </source>
</reference>
<keyword evidence="3" id="KW-1185">Reference proteome</keyword>
<dbReference type="AlphaFoldDB" id="A0A8S1HCE0"/>
<feature type="region of interest" description="Disordered" evidence="1">
    <location>
        <begin position="1"/>
        <end position="181"/>
    </location>
</feature>
<feature type="compositionally biased region" description="Polar residues" evidence="1">
    <location>
        <begin position="12"/>
        <end position="21"/>
    </location>
</feature>
<evidence type="ECO:0000256" key="1">
    <source>
        <dbReference type="SAM" id="MobiDB-lite"/>
    </source>
</evidence>
<name>A0A8S1HCE0_9PELO</name>
<accession>A0A8S1HCE0</accession>
<sequence>MDVTAAPRPHSSPRNSATARPTQAYYVPRRLLECGRGPLPTAEGNADRTQQTVLRPQPPVSKPRPLMAELLPPPASLKEKQRQPAKNSQNRRSPPASTQSPAAGHKKPQKLNTPRKSQESSKQIYVAPPQSTSPKSSYSSSRSSSSMSQLSPQAPKRATTTTTQTLTTSVPRVIAPKGPQKYTLSRPNQFCTVVSPSDPKDGCICDRAKTHVLCKRCGYEGFGRVQIVCGAHPLMLALNDLRECPNPLCRSIQLVEAADAAIDTDGLDLAVEKIDLSHV</sequence>
<feature type="compositionally biased region" description="Polar residues" evidence="1">
    <location>
        <begin position="110"/>
        <end position="123"/>
    </location>
</feature>
<protein>
    <submittedName>
        <fullName evidence="2">Uncharacterized protein</fullName>
    </submittedName>
</protein>
<feature type="compositionally biased region" description="Polar residues" evidence="1">
    <location>
        <begin position="84"/>
        <end position="101"/>
    </location>
</feature>
<evidence type="ECO:0000313" key="3">
    <source>
        <dbReference type="Proteomes" id="UP000835052"/>
    </source>
</evidence>
<gene>
    <name evidence="2" type="ORF">CAUJ_LOCUS10032</name>
</gene>
<evidence type="ECO:0000313" key="2">
    <source>
        <dbReference type="EMBL" id="CAD6194113.1"/>
    </source>
</evidence>
<comment type="caution">
    <text evidence="2">The sequence shown here is derived from an EMBL/GenBank/DDBJ whole genome shotgun (WGS) entry which is preliminary data.</text>
</comment>
<proteinExistence type="predicted"/>
<dbReference type="OrthoDB" id="6365737at2759"/>
<feature type="compositionally biased region" description="Low complexity" evidence="1">
    <location>
        <begin position="128"/>
        <end position="168"/>
    </location>
</feature>
<dbReference type="EMBL" id="CAJGYM010000041">
    <property type="protein sequence ID" value="CAD6194113.1"/>
    <property type="molecule type" value="Genomic_DNA"/>
</dbReference>
<organism evidence="2 3">
    <name type="scientific">Caenorhabditis auriculariae</name>
    <dbReference type="NCBI Taxonomy" id="2777116"/>
    <lineage>
        <taxon>Eukaryota</taxon>
        <taxon>Metazoa</taxon>
        <taxon>Ecdysozoa</taxon>
        <taxon>Nematoda</taxon>
        <taxon>Chromadorea</taxon>
        <taxon>Rhabditida</taxon>
        <taxon>Rhabditina</taxon>
        <taxon>Rhabditomorpha</taxon>
        <taxon>Rhabditoidea</taxon>
        <taxon>Rhabditidae</taxon>
        <taxon>Peloderinae</taxon>
        <taxon>Caenorhabditis</taxon>
    </lineage>
</organism>
<dbReference type="Proteomes" id="UP000835052">
    <property type="component" value="Unassembled WGS sequence"/>
</dbReference>